<evidence type="ECO:0000313" key="4">
    <source>
        <dbReference type="Proteomes" id="UP000449547"/>
    </source>
</evidence>
<sequence length="247" mass="25680">MPPPPSGTAPGYYDSATPNQASLAMDFDFGMMPVSQGMAPPPAPAVPLANGVANGYFNGDYTADLGASGAPPVPMGGAAHPGAGASFSSASGGGTGAQSPLSDPARSPKSSSPKSSSPRPRVKSAHNIIEQRYRNKINDKFNALQMSVPALRSCARRKAKKMSASARGGRGGSYSDSDSDDCDGAGSGDEDLEGLEPARKLNKGTILAKSVEYIKFLELKNERMKYEQQQLMAKAQMMGIDISHIAP</sequence>
<evidence type="ECO:0000313" key="3">
    <source>
        <dbReference type="EMBL" id="KAA8905631.1"/>
    </source>
</evidence>
<feature type="domain" description="BHLH" evidence="2">
    <location>
        <begin position="121"/>
        <end position="217"/>
    </location>
</feature>
<feature type="compositionally biased region" description="Acidic residues" evidence="1">
    <location>
        <begin position="177"/>
        <end position="194"/>
    </location>
</feature>
<gene>
    <name evidence="3" type="ORF">DIURU_001434</name>
</gene>
<evidence type="ECO:0000259" key="2">
    <source>
        <dbReference type="PROSITE" id="PS50888"/>
    </source>
</evidence>
<dbReference type="VEuPathDB" id="FungiDB:DIURU_001434"/>
<keyword evidence="4" id="KW-1185">Reference proteome</keyword>
<dbReference type="AlphaFoldDB" id="A0A642UUA1"/>
<organism evidence="3 4">
    <name type="scientific">Diutina rugosa</name>
    <name type="common">Yeast</name>
    <name type="synonym">Candida rugosa</name>
    <dbReference type="NCBI Taxonomy" id="5481"/>
    <lineage>
        <taxon>Eukaryota</taxon>
        <taxon>Fungi</taxon>
        <taxon>Dikarya</taxon>
        <taxon>Ascomycota</taxon>
        <taxon>Saccharomycotina</taxon>
        <taxon>Pichiomycetes</taxon>
        <taxon>Debaryomycetaceae</taxon>
        <taxon>Diutina</taxon>
    </lineage>
</organism>
<dbReference type="GO" id="GO:0046983">
    <property type="term" value="F:protein dimerization activity"/>
    <property type="evidence" value="ECO:0007669"/>
    <property type="project" value="InterPro"/>
</dbReference>
<comment type="caution">
    <text evidence="3">The sequence shown here is derived from an EMBL/GenBank/DDBJ whole genome shotgun (WGS) entry which is preliminary data.</text>
</comment>
<dbReference type="Gene3D" id="4.10.280.10">
    <property type="entry name" value="Helix-loop-helix DNA-binding domain"/>
    <property type="match status" value="1"/>
</dbReference>
<feature type="region of interest" description="Disordered" evidence="1">
    <location>
        <begin position="157"/>
        <end position="201"/>
    </location>
</feature>
<dbReference type="InterPro" id="IPR052099">
    <property type="entry name" value="Regulatory_TF_Diverse"/>
</dbReference>
<dbReference type="SUPFAM" id="SSF47459">
    <property type="entry name" value="HLH, helix-loop-helix DNA-binding domain"/>
    <property type="match status" value="1"/>
</dbReference>
<dbReference type="RefSeq" id="XP_034013791.1">
    <property type="nucleotide sequence ID" value="XM_034153977.1"/>
</dbReference>
<protein>
    <recommendedName>
        <fullName evidence="2">BHLH domain-containing protein</fullName>
    </recommendedName>
</protein>
<evidence type="ECO:0000256" key="1">
    <source>
        <dbReference type="SAM" id="MobiDB-lite"/>
    </source>
</evidence>
<dbReference type="SMART" id="SM00353">
    <property type="entry name" value="HLH"/>
    <property type="match status" value="1"/>
</dbReference>
<dbReference type="GeneID" id="54780087"/>
<name>A0A642UUA1_DIURU</name>
<reference evidence="3 4" key="1">
    <citation type="submission" date="2019-07" db="EMBL/GenBank/DDBJ databases">
        <title>Genome assembly of two rare yeast pathogens: Diutina rugosa and Trichomonascus ciferrii.</title>
        <authorList>
            <person name="Mixao V."/>
            <person name="Saus E."/>
            <person name="Hansen A."/>
            <person name="Lass-Flor C."/>
            <person name="Gabaldon T."/>
        </authorList>
    </citation>
    <scope>NUCLEOTIDE SEQUENCE [LARGE SCALE GENOMIC DNA]</scope>
    <source>
        <strain evidence="3 4">CBS 613</strain>
    </source>
</reference>
<dbReference type="InterPro" id="IPR036638">
    <property type="entry name" value="HLH_DNA-bd_sf"/>
</dbReference>
<proteinExistence type="predicted"/>
<dbReference type="EMBL" id="SWFT01000044">
    <property type="protein sequence ID" value="KAA8905631.1"/>
    <property type="molecule type" value="Genomic_DNA"/>
</dbReference>
<dbReference type="PROSITE" id="PS50888">
    <property type="entry name" value="BHLH"/>
    <property type="match status" value="1"/>
</dbReference>
<dbReference type="Pfam" id="PF00010">
    <property type="entry name" value="HLH"/>
    <property type="match status" value="1"/>
</dbReference>
<dbReference type="Proteomes" id="UP000449547">
    <property type="component" value="Unassembled WGS sequence"/>
</dbReference>
<dbReference type="OrthoDB" id="2133190at2759"/>
<feature type="compositionally biased region" description="Low complexity" evidence="1">
    <location>
        <begin position="107"/>
        <end position="119"/>
    </location>
</feature>
<feature type="compositionally biased region" description="Low complexity" evidence="1">
    <location>
        <begin position="66"/>
        <end position="90"/>
    </location>
</feature>
<dbReference type="InterPro" id="IPR011598">
    <property type="entry name" value="bHLH_dom"/>
</dbReference>
<feature type="region of interest" description="Disordered" evidence="1">
    <location>
        <begin position="63"/>
        <end position="127"/>
    </location>
</feature>
<dbReference type="PANTHER" id="PTHR47336:SF2">
    <property type="entry name" value="TRANSCRIPTION FACTOR HMS1-RELATED"/>
    <property type="match status" value="1"/>
</dbReference>
<dbReference type="PANTHER" id="PTHR47336">
    <property type="entry name" value="TRANSCRIPTION FACTOR HMS1-RELATED"/>
    <property type="match status" value="1"/>
</dbReference>
<accession>A0A642UUA1</accession>